<protein>
    <recommendedName>
        <fullName evidence="2">RNA polymerase sigma factor 70 region 1.1 domain-containing protein</fullName>
    </recommendedName>
</protein>
<name>A0A5A7N789_9PROT</name>
<keyword evidence="4" id="KW-1185">Reference proteome</keyword>
<feature type="compositionally biased region" description="Acidic residues" evidence="1">
    <location>
        <begin position="107"/>
        <end position="122"/>
    </location>
</feature>
<feature type="region of interest" description="Disordered" evidence="1">
    <location>
        <begin position="1"/>
        <end position="24"/>
    </location>
</feature>
<evidence type="ECO:0000256" key="1">
    <source>
        <dbReference type="SAM" id="MobiDB-lite"/>
    </source>
</evidence>
<dbReference type="GO" id="GO:0003677">
    <property type="term" value="F:DNA binding"/>
    <property type="evidence" value="ECO:0007669"/>
    <property type="project" value="InterPro"/>
</dbReference>
<accession>A0A5A7N789</accession>
<dbReference type="EMBL" id="BKCN01000007">
    <property type="protein sequence ID" value="GER03968.1"/>
    <property type="molecule type" value="Genomic_DNA"/>
</dbReference>
<evidence type="ECO:0000259" key="2">
    <source>
        <dbReference type="Pfam" id="PF03979"/>
    </source>
</evidence>
<feature type="compositionally biased region" description="Basic and acidic residues" evidence="1">
    <location>
        <begin position="1"/>
        <end position="17"/>
    </location>
</feature>
<evidence type="ECO:0000313" key="4">
    <source>
        <dbReference type="Proteomes" id="UP000324996"/>
    </source>
</evidence>
<gene>
    <name evidence="3" type="ORF">JCM17846_16500</name>
</gene>
<dbReference type="Gene3D" id="1.10.220.120">
    <property type="entry name" value="Sigma-70 factor, region 1.1"/>
    <property type="match status" value="1"/>
</dbReference>
<proteinExistence type="predicted"/>
<organism evidence="3 4">
    <name type="scientific">Iodidimonas nitroreducens</name>
    <dbReference type="NCBI Taxonomy" id="1236968"/>
    <lineage>
        <taxon>Bacteria</taxon>
        <taxon>Pseudomonadati</taxon>
        <taxon>Pseudomonadota</taxon>
        <taxon>Alphaproteobacteria</taxon>
        <taxon>Iodidimonadales</taxon>
        <taxon>Iodidimonadaceae</taxon>
        <taxon>Iodidimonas</taxon>
    </lineage>
</organism>
<feature type="compositionally biased region" description="Acidic residues" evidence="1">
    <location>
        <begin position="77"/>
        <end position="89"/>
    </location>
</feature>
<feature type="region of interest" description="Disordered" evidence="1">
    <location>
        <begin position="74"/>
        <end position="128"/>
    </location>
</feature>
<dbReference type="AlphaFoldDB" id="A0A5A7N789"/>
<dbReference type="Pfam" id="PF03979">
    <property type="entry name" value="Sigma70_r1_1"/>
    <property type="match status" value="1"/>
</dbReference>
<comment type="caution">
    <text evidence="3">The sequence shown here is derived from an EMBL/GenBank/DDBJ whole genome shotgun (WGS) entry which is preliminary data.</text>
</comment>
<reference evidence="3 4" key="1">
    <citation type="submission" date="2019-09" db="EMBL/GenBank/DDBJ databases">
        <title>NBRP : Genome information of microbial organism related human and environment.</title>
        <authorList>
            <person name="Hattori M."/>
            <person name="Oshima K."/>
            <person name="Inaba H."/>
            <person name="Suda W."/>
            <person name="Sakamoto M."/>
            <person name="Iino T."/>
            <person name="Kitahara M."/>
            <person name="Oshida Y."/>
            <person name="Iida T."/>
            <person name="Kudo T."/>
            <person name="Itoh T."/>
            <person name="Ohkuma M."/>
        </authorList>
    </citation>
    <scope>NUCLEOTIDE SEQUENCE [LARGE SCALE GENOMIC DNA]</scope>
    <source>
        <strain evidence="3 4">Q-1</strain>
    </source>
</reference>
<dbReference type="GO" id="GO:0016987">
    <property type="term" value="F:sigma factor activity"/>
    <property type="evidence" value="ECO:0007669"/>
    <property type="project" value="InterPro"/>
</dbReference>
<dbReference type="InterPro" id="IPR042189">
    <property type="entry name" value="RNA_pol_sigma_70_r1_1_sf"/>
</dbReference>
<dbReference type="Proteomes" id="UP000324996">
    <property type="component" value="Unassembled WGS sequence"/>
</dbReference>
<dbReference type="InterPro" id="IPR007127">
    <property type="entry name" value="RNA_pol_sigma_70_r1_1"/>
</dbReference>
<evidence type="ECO:0000313" key="3">
    <source>
        <dbReference type="EMBL" id="GER03968.1"/>
    </source>
</evidence>
<feature type="domain" description="RNA polymerase sigma factor 70 region 1.1" evidence="2">
    <location>
        <begin position="25"/>
        <end position="90"/>
    </location>
</feature>
<sequence>MASSPDAHDAIDAREDGDSPILDMSEASVKKMISRARERGYISYDEINKALPSDEISSEKIEDIMSLLSEMGINVIEGDEPEEDGDSDQEPILTTKKKTPDSRAPAAEDDDDEDDDDGDEEEASRFRQ</sequence>